<proteinExistence type="inferred from homology"/>
<evidence type="ECO:0000256" key="3">
    <source>
        <dbReference type="ARBA" id="ARBA00022676"/>
    </source>
</evidence>
<evidence type="ECO:0000259" key="5">
    <source>
        <dbReference type="Pfam" id="PF00535"/>
    </source>
</evidence>
<reference evidence="6 7" key="1">
    <citation type="submission" date="2020-03" db="EMBL/GenBank/DDBJ databases">
        <title>Complete genome sequence of sixteen Streptomyces strains facilitates identification of candidate genes involved in plant growth-promotion in grain legumes and cereals.</title>
        <authorList>
            <person name="Gopalakrishnan S."/>
            <person name="Thakur V."/>
            <person name="Saxena R."/>
            <person name="Vadlamudi S."/>
            <person name="Purohit S."/>
            <person name="Kumar V."/>
            <person name="Rathore A."/>
            <person name="Chitikineni A."/>
            <person name="Varshney R.K."/>
        </authorList>
    </citation>
    <scope>NUCLEOTIDE SEQUENCE [LARGE SCALE GENOMIC DNA]</scope>
    <source>
        <strain evidence="6 7">KAI-180</strain>
    </source>
</reference>
<keyword evidence="7" id="KW-1185">Reference proteome</keyword>
<evidence type="ECO:0000313" key="6">
    <source>
        <dbReference type="EMBL" id="NUV30002.1"/>
    </source>
</evidence>
<evidence type="ECO:0000256" key="1">
    <source>
        <dbReference type="ARBA" id="ARBA00004776"/>
    </source>
</evidence>
<dbReference type="RefSeq" id="WP_175457909.1">
    <property type="nucleotide sequence ID" value="NZ_JAANNT010000013.1"/>
</dbReference>
<dbReference type="AlphaFoldDB" id="A0A7Y6CAG5"/>
<dbReference type="PANTHER" id="PTHR43179">
    <property type="entry name" value="RHAMNOSYLTRANSFERASE WBBL"/>
    <property type="match status" value="1"/>
</dbReference>
<dbReference type="SUPFAM" id="SSF53448">
    <property type="entry name" value="Nucleotide-diphospho-sugar transferases"/>
    <property type="match status" value="1"/>
</dbReference>
<dbReference type="GO" id="GO:0016757">
    <property type="term" value="F:glycosyltransferase activity"/>
    <property type="evidence" value="ECO:0007669"/>
    <property type="project" value="UniProtKB-KW"/>
</dbReference>
<comment type="caution">
    <text evidence="6">The sequence shown here is derived from an EMBL/GenBank/DDBJ whole genome shotgun (WGS) entry which is preliminary data.</text>
</comment>
<dbReference type="Pfam" id="PF00535">
    <property type="entry name" value="Glycos_transf_2"/>
    <property type="match status" value="1"/>
</dbReference>
<evidence type="ECO:0000256" key="2">
    <source>
        <dbReference type="ARBA" id="ARBA00006739"/>
    </source>
</evidence>
<dbReference type="InterPro" id="IPR029044">
    <property type="entry name" value="Nucleotide-diphossugar_trans"/>
</dbReference>
<accession>A0A7Y6CAG5</accession>
<protein>
    <submittedName>
        <fullName evidence="6">Glycosyltransferase</fullName>
    </submittedName>
</protein>
<evidence type="ECO:0000313" key="7">
    <source>
        <dbReference type="Proteomes" id="UP000540128"/>
    </source>
</evidence>
<sequence length="325" mass="34829">MEPSQPISGEDEAVAGAGRAGVAAVPLEEAARTSSYVGRRAPVVAVLMTSRDRRRQILRALDALADQRSLPPGTALRVHLVDAGSRDGTAEAVRAAHPEVEVHRAGPRVRWGEGIRMASRNSRAAGATPFTHQFWLRDDVVLADEALALLLATSRALGDTAVVVGAVRDGGVPGARPGTGPLAYSGRRRTRLPHRLPLVEPSGRTEPCDTYDGAAVLLPRTARDRAGDLDRAFPHTLGDLDHGLRARRVQVPAFVAPRAVGERHAVPLPPAWEEPGIGVREALRRRAGELPPRAWWTYCRRHAGVRAPLLAAAPYLRTAARAARG</sequence>
<dbReference type="PANTHER" id="PTHR43179:SF12">
    <property type="entry name" value="GALACTOFURANOSYLTRANSFERASE GLFT2"/>
    <property type="match status" value="1"/>
</dbReference>
<comment type="similarity">
    <text evidence="2">Belongs to the glycosyltransferase 2 family.</text>
</comment>
<name>A0A7Y6CAG5_9ACTN</name>
<keyword evidence="4 6" id="KW-0808">Transferase</keyword>
<evidence type="ECO:0000256" key="4">
    <source>
        <dbReference type="ARBA" id="ARBA00022679"/>
    </source>
</evidence>
<gene>
    <name evidence="6" type="ORF">G6W59_17060</name>
</gene>
<dbReference type="Proteomes" id="UP000540128">
    <property type="component" value="Unassembled WGS sequence"/>
</dbReference>
<dbReference type="EMBL" id="JAANNT010000013">
    <property type="protein sequence ID" value="NUV30002.1"/>
    <property type="molecule type" value="Genomic_DNA"/>
</dbReference>
<keyword evidence="3" id="KW-0328">Glycosyltransferase</keyword>
<feature type="domain" description="Glycosyltransferase 2-like" evidence="5">
    <location>
        <begin position="46"/>
        <end position="178"/>
    </location>
</feature>
<dbReference type="Gene3D" id="3.90.550.10">
    <property type="entry name" value="Spore Coat Polysaccharide Biosynthesis Protein SpsA, Chain A"/>
    <property type="match status" value="1"/>
</dbReference>
<comment type="pathway">
    <text evidence="1">Cell wall biogenesis; cell wall polysaccharide biosynthesis.</text>
</comment>
<dbReference type="InterPro" id="IPR001173">
    <property type="entry name" value="Glyco_trans_2-like"/>
</dbReference>
<organism evidence="6 7">
    <name type="scientific">Streptomyces odorifer</name>
    <dbReference type="NCBI Taxonomy" id="53450"/>
    <lineage>
        <taxon>Bacteria</taxon>
        <taxon>Bacillati</taxon>
        <taxon>Actinomycetota</taxon>
        <taxon>Actinomycetes</taxon>
        <taxon>Kitasatosporales</taxon>
        <taxon>Streptomycetaceae</taxon>
        <taxon>Streptomyces</taxon>
        <taxon>Streptomyces albidoflavus group</taxon>
    </lineage>
</organism>